<evidence type="ECO:0000256" key="5">
    <source>
        <dbReference type="SAM" id="Phobius"/>
    </source>
</evidence>
<name>A0A6C0BL01_9ZZZZ</name>
<dbReference type="EMBL" id="MN739168">
    <property type="protein sequence ID" value="QHS92088.1"/>
    <property type="molecule type" value="Genomic_DNA"/>
</dbReference>
<keyword evidence="4 5" id="KW-0472">Membrane</keyword>
<dbReference type="GO" id="GO:0016020">
    <property type="term" value="C:membrane"/>
    <property type="evidence" value="ECO:0007669"/>
    <property type="project" value="UniProtKB-SubCell"/>
</dbReference>
<feature type="domain" description="Fatty acid hydroxylase" evidence="6">
    <location>
        <begin position="5"/>
        <end position="123"/>
    </location>
</feature>
<evidence type="ECO:0000256" key="3">
    <source>
        <dbReference type="ARBA" id="ARBA00022989"/>
    </source>
</evidence>
<dbReference type="AlphaFoldDB" id="A0A6C0BL01"/>
<dbReference type="Pfam" id="PF04116">
    <property type="entry name" value="FA_hydroxylase"/>
    <property type="match status" value="1"/>
</dbReference>
<keyword evidence="2 5" id="KW-0812">Transmembrane</keyword>
<dbReference type="GO" id="GO:0005506">
    <property type="term" value="F:iron ion binding"/>
    <property type="evidence" value="ECO:0007669"/>
    <property type="project" value="InterPro"/>
</dbReference>
<dbReference type="GO" id="GO:0016491">
    <property type="term" value="F:oxidoreductase activity"/>
    <property type="evidence" value="ECO:0007669"/>
    <property type="project" value="InterPro"/>
</dbReference>
<evidence type="ECO:0000256" key="4">
    <source>
        <dbReference type="ARBA" id="ARBA00023136"/>
    </source>
</evidence>
<protein>
    <recommendedName>
        <fullName evidence="6">Fatty acid hydroxylase domain-containing protein</fullName>
    </recommendedName>
</protein>
<dbReference type="GO" id="GO:0008610">
    <property type="term" value="P:lipid biosynthetic process"/>
    <property type="evidence" value="ECO:0007669"/>
    <property type="project" value="InterPro"/>
</dbReference>
<evidence type="ECO:0000256" key="1">
    <source>
        <dbReference type="ARBA" id="ARBA00004370"/>
    </source>
</evidence>
<keyword evidence="3 5" id="KW-1133">Transmembrane helix</keyword>
<dbReference type="PANTHER" id="PTHR11863">
    <property type="entry name" value="STEROL DESATURASE"/>
    <property type="match status" value="1"/>
</dbReference>
<organism evidence="7">
    <name type="scientific">viral metagenome</name>
    <dbReference type="NCBI Taxonomy" id="1070528"/>
    <lineage>
        <taxon>unclassified sequences</taxon>
        <taxon>metagenomes</taxon>
        <taxon>organismal metagenomes</taxon>
    </lineage>
</organism>
<dbReference type="InterPro" id="IPR050307">
    <property type="entry name" value="Sterol_Desaturase_Related"/>
</dbReference>
<evidence type="ECO:0000259" key="6">
    <source>
        <dbReference type="Pfam" id="PF04116"/>
    </source>
</evidence>
<evidence type="ECO:0000313" key="7">
    <source>
        <dbReference type="EMBL" id="QHS92088.1"/>
    </source>
</evidence>
<sequence>MYLVALSILSYDVWFYLSHVILHNHILYKHHAKHHANPEPIFLDAYVGSTVENVFQGVGTFIPFAFYTYSLSEFAIIMSFLSIRGMLRHDERGVFLIGNHHLLHHKHQNYNFGEYWIDTVCGTRYPNEKEYRYGLIYV</sequence>
<dbReference type="InterPro" id="IPR006694">
    <property type="entry name" value="Fatty_acid_hydroxylase"/>
</dbReference>
<accession>A0A6C0BL01</accession>
<proteinExistence type="predicted"/>
<reference evidence="7" key="1">
    <citation type="journal article" date="2020" name="Nature">
        <title>Giant virus diversity and host interactions through global metagenomics.</title>
        <authorList>
            <person name="Schulz F."/>
            <person name="Roux S."/>
            <person name="Paez-Espino D."/>
            <person name="Jungbluth S."/>
            <person name="Walsh D.A."/>
            <person name="Denef V.J."/>
            <person name="McMahon K.D."/>
            <person name="Konstantinidis K.T."/>
            <person name="Eloe-Fadrosh E.A."/>
            <person name="Kyrpides N.C."/>
            <person name="Woyke T."/>
        </authorList>
    </citation>
    <scope>NUCLEOTIDE SEQUENCE</scope>
    <source>
        <strain evidence="7">GVMAG-M-3300013285-6</strain>
    </source>
</reference>
<feature type="transmembrane region" description="Helical" evidence="5">
    <location>
        <begin position="64"/>
        <end position="83"/>
    </location>
</feature>
<comment type="subcellular location">
    <subcellularLocation>
        <location evidence="1">Membrane</location>
    </subcellularLocation>
</comment>
<evidence type="ECO:0000256" key="2">
    <source>
        <dbReference type="ARBA" id="ARBA00022692"/>
    </source>
</evidence>